<feature type="chain" id="PRO_5018002696" description="DUF4142 domain-containing protein" evidence="2">
    <location>
        <begin position="19"/>
        <end position="140"/>
    </location>
</feature>
<keyword evidence="2" id="KW-0732">Signal</keyword>
<dbReference type="EMBL" id="CP033133">
    <property type="protein sequence ID" value="AYO53930.1"/>
    <property type="molecule type" value="Genomic_DNA"/>
</dbReference>
<protein>
    <recommendedName>
        <fullName evidence="5">DUF4142 domain-containing protein</fullName>
    </recommendedName>
</protein>
<proteinExistence type="predicted"/>
<organism evidence="3 4">
    <name type="scientific">Acinetobacter wuhouensis</name>
    <dbReference type="NCBI Taxonomy" id="1879050"/>
    <lineage>
        <taxon>Bacteria</taxon>
        <taxon>Pseudomonadati</taxon>
        <taxon>Pseudomonadota</taxon>
        <taxon>Gammaproteobacteria</taxon>
        <taxon>Moraxellales</taxon>
        <taxon>Moraxellaceae</taxon>
        <taxon>Acinetobacter</taxon>
    </lineage>
</organism>
<dbReference type="AlphaFoldDB" id="A0A3G2T142"/>
<evidence type="ECO:0000256" key="1">
    <source>
        <dbReference type="SAM" id="MobiDB-lite"/>
    </source>
</evidence>
<reference evidence="3 4" key="1">
    <citation type="submission" date="2018-10" db="EMBL/GenBank/DDBJ databases">
        <title>The complete genome of Acinetobacter wuhouensis strain WCHAW010062.</title>
        <authorList>
            <person name="Hu Y."/>
            <person name="Long H."/>
            <person name="Feng Y."/>
            <person name="Zong Z."/>
        </authorList>
    </citation>
    <scope>NUCLEOTIDE SEQUENCE [LARGE SCALE GENOMIC DNA]</scope>
    <source>
        <strain evidence="3 4">WCHAW010062</strain>
    </source>
</reference>
<evidence type="ECO:0000256" key="2">
    <source>
        <dbReference type="SAM" id="SignalP"/>
    </source>
</evidence>
<accession>A0A3G2T142</accession>
<feature type="signal peptide" evidence="2">
    <location>
        <begin position="1"/>
        <end position="18"/>
    </location>
</feature>
<sequence>MNKILVVIGCVVSLNCFANNDAALLQQQMNVLKNMGVDNAELMDTMSRMQKDFADDEENEGSTKQQAKPSHFKTLGQSDKASCSTGEVQLDTICQAAMLRYQAYLSALAANESEKNIETLYSQHQQATEHYIQVYQALSR</sequence>
<name>A0A3G2T142_9GAMM</name>
<evidence type="ECO:0008006" key="5">
    <source>
        <dbReference type="Google" id="ProtNLM"/>
    </source>
</evidence>
<dbReference type="Proteomes" id="UP000279962">
    <property type="component" value="Chromosome"/>
</dbReference>
<feature type="region of interest" description="Disordered" evidence="1">
    <location>
        <begin position="49"/>
        <end position="80"/>
    </location>
</feature>
<dbReference type="RefSeq" id="WP_087552769.1">
    <property type="nucleotide sequence ID" value="NZ_CP033133.1"/>
</dbReference>
<evidence type="ECO:0000313" key="3">
    <source>
        <dbReference type="EMBL" id="AYO53930.1"/>
    </source>
</evidence>
<evidence type="ECO:0000313" key="4">
    <source>
        <dbReference type="Proteomes" id="UP000279962"/>
    </source>
</evidence>
<gene>
    <name evidence="3" type="ORF">CDG68_09935</name>
</gene>